<evidence type="ECO:0000313" key="2">
    <source>
        <dbReference type="Proteomes" id="UP001187192"/>
    </source>
</evidence>
<accession>A0AA88CNL9</accession>
<sequence>MGGKGSIGTGTAILNEKGHMDIGTSIVKRESTQYVRKISDSFKYPRSLPL</sequence>
<dbReference type="EMBL" id="BTGU01001742">
    <property type="protein sequence ID" value="GMN28583.1"/>
    <property type="molecule type" value="Genomic_DNA"/>
</dbReference>
<evidence type="ECO:0000313" key="1">
    <source>
        <dbReference type="EMBL" id="GMN28583.1"/>
    </source>
</evidence>
<proteinExistence type="predicted"/>
<gene>
    <name evidence="1" type="ORF">TIFTF001_041191</name>
</gene>
<name>A0AA88CNL9_FICCA</name>
<protein>
    <submittedName>
        <fullName evidence="1">Uncharacterized protein</fullName>
    </submittedName>
</protein>
<organism evidence="1 2">
    <name type="scientific">Ficus carica</name>
    <name type="common">Common fig</name>
    <dbReference type="NCBI Taxonomy" id="3494"/>
    <lineage>
        <taxon>Eukaryota</taxon>
        <taxon>Viridiplantae</taxon>
        <taxon>Streptophyta</taxon>
        <taxon>Embryophyta</taxon>
        <taxon>Tracheophyta</taxon>
        <taxon>Spermatophyta</taxon>
        <taxon>Magnoliopsida</taxon>
        <taxon>eudicotyledons</taxon>
        <taxon>Gunneridae</taxon>
        <taxon>Pentapetalae</taxon>
        <taxon>rosids</taxon>
        <taxon>fabids</taxon>
        <taxon>Rosales</taxon>
        <taxon>Moraceae</taxon>
        <taxon>Ficeae</taxon>
        <taxon>Ficus</taxon>
    </lineage>
</organism>
<dbReference type="Proteomes" id="UP001187192">
    <property type="component" value="Unassembled WGS sequence"/>
</dbReference>
<dbReference type="AlphaFoldDB" id="A0AA88CNL9"/>
<reference evidence="1" key="1">
    <citation type="submission" date="2023-07" db="EMBL/GenBank/DDBJ databases">
        <title>draft genome sequence of fig (Ficus carica).</title>
        <authorList>
            <person name="Takahashi T."/>
            <person name="Nishimura K."/>
        </authorList>
    </citation>
    <scope>NUCLEOTIDE SEQUENCE</scope>
</reference>
<keyword evidence="2" id="KW-1185">Reference proteome</keyword>
<comment type="caution">
    <text evidence="1">The sequence shown here is derived from an EMBL/GenBank/DDBJ whole genome shotgun (WGS) entry which is preliminary data.</text>
</comment>